<evidence type="ECO:0000313" key="1">
    <source>
        <dbReference type="EMBL" id="PHQ15045.1"/>
    </source>
</evidence>
<comment type="caution">
    <text evidence="1">The sequence shown here is derived from an EMBL/GenBank/DDBJ whole genome shotgun (WGS) entry which is preliminary data.</text>
</comment>
<sequence>MAEPVRPAEASIGVRWGFWVTDKMVLASGLGEGASMRLQDALALNILKALGCPGGRRRDLSWPVFSNPRIPGNGNDGLAEVLGELAREFGDRKLILLGVAAEGDSVEDTRWLRARLPAAAADFPHTLAGLATDPSRKKALWQVLKPLAYH</sequence>
<protein>
    <submittedName>
        <fullName evidence="1">Uncharacterized protein</fullName>
    </submittedName>
</protein>
<evidence type="ECO:0000313" key="2">
    <source>
        <dbReference type="Proteomes" id="UP000231409"/>
    </source>
</evidence>
<accession>A0A2G1UKS7</accession>
<gene>
    <name evidence="1" type="ORF">CLH61_11975</name>
</gene>
<keyword evidence="2" id="KW-1185">Reference proteome</keyword>
<dbReference type="RefSeq" id="WP_099614962.1">
    <property type="nucleotide sequence ID" value="NZ_KZ319371.1"/>
</dbReference>
<dbReference type="EMBL" id="NTFH01000008">
    <property type="protein sequence ID" value="PHQ15045.1"/>
    <property type="molecule type" value="Genomic_DNA"/>
</dbReference>
<proteinExistence type="predicted"/>
<organism evidence="1 2">
    <name type="scientific">Marinobacter profundi</name>
    <dbReference type="NCBI Taxonomy" id="2666256"/>
    <lineage>
        <taxon>Bacteria</taxon>
        <taxon>Pseudomonadati</taxon>
        <taxon>Pseudomonadota</taxon>
        <taxon>Gammaproteobacteria</taxon>
        <taxon>Pseudomonadales</taxon>
        <taxon>Marinobacteraceae</taxon>
        <taxon>Marinobacter</taxon>
    </lineage>
</organism>
<dbReference type="Proteomes" id="UP000231409">
    <property type="component" value="Unassembled WGS sequence"/>
</dbReference>
<reference evidence="1 2" key="1">
    <citation type="submission" date="2017-09" db="EMBL/GenBank/DDBJ databases">
        <title>The draft genome sequences of Marinobacter sp. PWS21.</title>
        <authorList>
            <person name="Cao J."/>
        </authorList>
    </citation>
    <scope>NUCLEOTIDE SEQUENCE [LARGE SCALE GENOMIC DNA]</scope>
    <source>
        <strain evidence="1 2">PWS21</strain>
    </source>
</reference>
<dbReference type="AlphaFoldDB" id="A0A2G1UKS7"/>
<name>A0A2G1UKS7_9GAMM</name>